<dbReference type="RefSeq" id="WP_381170775.1">
    <property type="nucleotide sequence ID" value="NZ_JBHSFK010000010.1"/>
</dbReference>
<dbReference type="SMART" id="SM00458">
    <property type="entry name" value="RICIN"/>
    <property type="match status" value="1"/>
</dbReference>
<evidence type="ECO:0000259" key="2">
    <source>
        <dbReference type="SMART" id="SM00458"/>
    </source>
</evidence>
<dbReference type="CDD" id="cd00161">
    <property type="entry name" value="beta-trefoil_Ricin-like"/>
    <property type="match status" value="1"/>
</dbReference>
<protein>
    <submittedName>
        <fullName evidence="3">RICIN domain-containing protein</fullName>
    </submittedName>
</protein>
<feature type="signal peptide" evidence="1">
    <location>
        <begin position="1"/>
        <end position="28"/>
    </location>
</feature>
<reference evidence="4" key="1">
    <citation type="journal article" date="2019" name="Int. J. Syst. Evol. Microbiol.">
        <title>The Global Catalogue of Microorganisms (GCM) 10K type strain sequencing project: providing services to taxonomists for standard genome sequencing and annotation.</title>
        <authorList>
            <consortium name="The Broad Institute Genomics Platform"/>
            <consortium name="The Broad Institute Genome Sequencing Center for Infectious Disease"/>
            <person name="Wu L."/>
            <person name="Ma J."/>
        </authorList>
    </citation>
    <scope>NUCLEOTIDE SEQUENCE [LARGE SCALE GENOMIC DNA]</scope>
    <source>
        <strain evidence="4">CGMCC 4.7177</strain>
    </source>
</reference>
<name>A0ABV9AS65_9ACTN</name>
<dbReference type="PROSITE" id="PS50231">
    <property type="entry name" value="RICIN_B_LECTIN"/>
    <property type="match status" value="1"/>
</dbReference>
<dbReference type="SUPFAM" id="SSF50370">
    <property type="entry name" value="Ricin B-like lectins"/>
    <property type="match status" value="1"/>
</dbReference>
<evidence type="ECO:0000313" key="4">
    <source>
        <dbReference type="Proteomes" id="UP001595839"/>
    </source>
</evidence>
<evidence type="ECO:0000256" key="1">
    <source>
        <dbReference type="SAM" id="SignalP"/>
    </source>
</evidence>
<keyword evidence="1" id="KW-0732">Signal</keyword>
<gene>
    <name evidence="3" type="ORF">ACFPIH_18120</name>
</gene>
<dbReference type="InterPro" id="IPR035992">
    <property type="entry name" value="Ricin_B-like_lectins"/>
</dbReference>
<organism evidence="3 4">
    <name type="scientific">Streptomyces vulcanius</name>
    <dbReference type="NCBI Taxonomy" id="1441876"/>
    <lineage>
        <taxon>Bacteria</taxon>
        <taxon>Bacillati</taxon>
        <taxon>Actinomycetota</taxon>
        <taxon>Actinomycetes</taxon>
        <taxon>Kitasatosporales</taxon>
        <taxon>Streptomycetaceae</taxon>
        <taxon>Streptomyces</taxon>
    </lineage>
</organism>
<dbReference type="Pfam" id="PF00652">
    <property type="entry name" value="Ricin_B_lectin"/>
    <property type="match status" value="1"/>
</dbReference>
<feature type="domain" description="Ricin B lectin" evidence="2">
    <location>
        <begin position="29"/>
        <end position="166"/>
    </location>
</feature>
<accession>A0ABV9AS65</accession>
<sequence length="167" mass="17301">MTRYLRAATALGAISLFGLGVTAAPASAAGFGPIKHSATGKCIDVKGGSTQVHALILQWGCHGGSNQAWLKVPVSGGFQLLNQNSGLCLDINSNTAQVPNGTGLQLFGCDIAAVWQLKDPFGNAGQLQHVASGKCVDLDSGSAADGARIQMWDCFTNNTNQIWTMPA</sequence>
<proteinExistence type="predicted"/>
<evidence type="ECO:0000313" key="3">
    <source>
        <dbReference type="EMBL" id="MFC4501423.1"/>
    </source>
</evidence>
<comment type="caution">
    <text evidence="3">The sequence shown here is derived from an EMBL/GenBank/DDBJ whole genome shotgun (WGS) entry which is preliminary data.</text>
</comment>
<dbReference type="InterPro" id="IPR000772">
    <property type="entry name" value="Ricin_B_lectin"/>
</dbReference>
<keyword evidence="4" id="KW-1185">Reference proteome</keyword>
<dbReference type="EMBL" id="JBHSFK010000010">
    <property type="protein sequence ID" value="MFC4501423.1"/>
    <property type="molecule type" value="Genomic_DNA"/>
</dbReference>
<dbReference type="Proteomes" id="UP001595839">
    <property type="component" value="Unassembled WGS sequence"/>
</dbReference>
<feature type="chain" id="PRO_5046517068" evidence="1">
    <location>
        <begin position="29"/>
        <end position="167"/>
    </location>
</feature>
<dbReference type="Gene3D" id="2.80.10.50">
    <property type="match status" value="2"/>
</dbReference>